<evidence type="ECO:0000313" key="8">
    <source>
        <dbReference type="Proteomes" id="UP001524499"/>
    </source>
</evidence>
<keyword evidence="8" id="KW-1185">Reference proteome</keyword>
<evidence type="ECO:0000256" key="2">
    <source>
        <dbReference type="ARBA" id="ARBA00005419"/>
    </source>
</evidence>
<comment type="function">
    <text evidence="1 5">Hydrolyzes diadenosine 5',5'''-P1,P4-tetraphosphate to yield ADP.</text>
</comment>
<reference evidence="7 8" key="1">
    <citation type="submission" date="2022-07" db="EMBL/GenBank/DDBJ databases">
        <title>Methylomonas rivi sp. nov., Methylomonas rosea sp. nov., Methylomonas aureus sp. nov. and Methylomonas subterranea sp. nov., four novel methanotrophs isolated from a freshwater creek and the deep terrestrial subsurface.</title>
        <authorList>
            <person name="Abin C."/>
            <person name="Sankaranarayanan K."/>
            <person name="Garner C."/>
            <person name="Sindelar R."/>
            <person name="Kotary K."/>
            <person name="Garner R."/>
            <person name="Barclay S."/>
            <person name="Lawson P."/>
            <person name="Krumholz L."/>
        </authorList>
    </citation>
    <scope>NUCLEOTIDE SEQUENCE [LARGE SCALE GENOMIC DNA]</scope>
    <source>
        <strain evidence="7 8">SURF-2</strain>
    </source>
</reference>
<dbReference type="PANTHER" id="PTHR40942:SF4">
    <property type="entry name" value="CYTOCHROME C5"/>
    <property type="match status" value="1"/>
</dbReference>
<dbReference type="GO" id="GO:0008803">
    <property type="term" value="F:bis(5'-nucleosyl)-tetraphosphatase (symmetrical) activity"/>
    <property type="evidence" value="ECO:0007669"/>
    <property type="project" value="UniProtKB-EC"/>
</dbReference>
<dbReference type="SUPFAM" id="SSF56300">
    <property type="entry name" value="Metallo-dependent phosphatases"/>
    <property type="match status" value="1"/>
</dbReference>
<dbReference type="RefSeq" id="WP_256601136.1">
    <property type="nucleotide sequence ID" value="NZ_JANIBJ010000006.1"/>
</dbReference>
<dbReference type="PANTHER" id="PTHR40942">
    <property type="match status" value="1"/>
</dbReference>
<evidence type="ECO:0000259" key="6">
    <source>
        <dbReference type="Pfam" id="PF00149"/>
    </source>
</evidence>
<sequence length="276" mass="31187">MAIYAIGDIQGCYDELRRLLDTVKFDPGRDQLWLAGDLVNRGPHSLETLRFIKGLGDAAVSVLGNHDLHLIATVVSLSKIGKKDTLGPILRAADCEELIDWLRRQRLFYFNEQFCMLHAGLPPQWDFQQTRAMAAEVEQAMGGDDYQRFFRSMYGNKPAVWRDDFPKTEKLRFAVNCFTRLRYCTAAGELDFHQKGPPGSQGADLLPWYAVPGRKSLDMRIIFGHWSTLGFFQGYNVYSIDTGCLWGGQLTALKLDDVNPQRISIDCRCAQNPTAA</sequence>
<evidence type="ECO:0000256" key="4">
    <source>
        <dbReference type="ARBA" id="ARBA00049417"/>
    </source>
</evidence>
<name>A0ABT1TEC1_9GAMM</name>
<evidence type="ECO:0000256" key="1">
    <source>
        <dbReference type="ARBA" id="ARBA00003413"/>
    </source>
</evidence>
<protein>
    <recommendedName>
        <fullName evidence="5">Bis(5'-nucleosyl)-tetraphosphatase, symmetrical</fullName>
        <ecNumber evidence="5">3.6.1.41</ecNumber>
    </recommendedName>
    <alternativeName>
        <fullName evidence="5">Ap4A hydrolase</fullName>
    </alternativeName>
    <alternativeName>
        <fullName evidence="5">Diadenosine 5',5'''-P1,P4-tetraphosphate pyrophosphohydrolase</fullName>
    </alternativeName>
    <alternativeName>
        <fullName evidence="5">Diadenosine tetraphosphatase</fullName>
    </alternativeName>
</protein>
<comment type="caution">
    <text evidence="7">The sequence shown here is derived from an EMBL/GenBank/DDBJ whole genome shotgun (WGS) entry which is preliminary data.</text>
</comment>
<dbReference type="InterPro" id="IPR004617">
    <property type="entry name" value="ApaH"/>
</dbReference>
<comment type="similarity">
    <text evidence="2 5">Belongs to the Ap4A hydrolase family.</text>
</comment>
<dbReference type="HAMAP" id="MF_00199">
    <property type="entry name" value="ApaH"/>
    <property type="match status" value="1"/>
</dbReference>
<keyword evidence="3 5" id="KW-0378">Hydrolase</keyword>
<evidence type="ECO:0000256" key="3">
    <source>
        <dbReference type="ARBA" id="ARBA00022801"/>
    </source>
</evidence>
<dbReference type="InterPro" id="IPR029052">
    <property type="entry name" value="Metallo-depent_PP-like"/>
</dbReference>
<dbReference type="Pfam" id="PF00149">
    <property type="entry name" value="Metallophos"/>
    <property type="match status" value="1"/>
</dbReference>
<dbReference type="NCBIfam" id="TIGR00668">
    <property type="entry name" value="apaH"/>
    <property type="match status" value="1"/>
</dbReference>
<dbReference type="CDD" id="cd07422">
    <property type="entry name" value="MPP_ApaH"/>
    <property type="match status" value="1"/>
</dbReference>
<gene>
    <name evidence="5" type="primary">apaH</name>
    <name evidence="7" type="ORF">NP590_04920</name>
</gene>
<proteinExistence type="inferred from homology"/>
<organism evidence="7 8">
    <name type="scientific">Methylomonas subterranea</name>
    <dbReference type="NCBI Taxonomy" id="2952225"/>
    <lineage>
        <taxon>Bacteria</taxon>
        <taxon>Pseudomonadati</taxon>
        <taxon>Pseudomonadota</taxon>
        <taxon>Gammaproteobacteria</taxon>
        <taxon>Methylococcales</taxon>
        <taxon>Methylococcaceae</taxon>
        <taxon>Methylomonas</taxon>
    </lineage>
</organism>
<dbReference type="InterPro" id="IPR004843">
    <property type="entry name" value="Calcineurin-like_PHP"/>
</dbReference>
<evidence type="ECO:0000313" key="7">
    <source>
        <dbReference type="EMBL" id="MCQ8103442.1"/>
    </source>
</evidence>
<evidence type="ECO:0000256" key="5">
    <source>
        <dbReference type="HAMAP-Rule" id="MF_00199"/>
    </source>
</evidence>
<dbReference type="PIRSF" id="PIRSF000903">
    <property type="entry name" value="B5n-ttraPtase_sm"/>
    <property type="match status" value="1"/>
</dbReference>
<accession>A0ABT1TEC1</accession>
<dbReference type="EC" id="3.6.1.41" evidence="5"/>
<comment type="catalytic activity">
    <reaction evidence="4 5">
        <text>P(1),P(4)-bis(5'-adenosyl) tetraphosphate + H2O = 2 ADP + 2 H(+)</text>
        <dbReference type="Rhea" id="RHEA:24252"/>
        <dbReference type="ChEBI" id="CHEBI:15377"/>
        <dbReference type="ChEBI" id="CHEBI:15378"/>
        <dbReference type="ChEBI" id="CHEBI:58141"/>
        <dbReference type="ChEBI" id="CHEBI:456216"/>
        <dbReference type="EC" id="3.6.1.41"/>
    </reaction>
</comment>
<dbReference type="EMBL" id="JANIBJ010000006">
    <property type="protein sequence ID" value="MCQ8103442.1"/>
    <property type="molecule type" value="Genomic_DNA"/>
</dbReference>
<dbReference type="Proteomes" id="UP001524499">
    <property type="component" value="Unassembled WGS sequence"/>
</dbReference>
<feature type="domain" description="Calcineurin-like phosphoesterase" evidence="6">
    <location>
        <begin position="1"/>
        <end position="136"/>
    </location>
</feature>
<dbReference type="NCBIfam" id="NF001204">
    <property type="entry name" value="PRK00166.1"/>
    <property type="match status" value="1"/>
</dbReference>
<dbReference type="Gene3D" id="3.60.21.10">
    <property type="match status" value="1"/>
</dbReference>